<proteinExistence type="predicted"/>
<evidence type="ECO:0000256" key="1">
    <source>
        <dbReference type="SAM" id="MobiDB-lite"/>
    </source>
</evidence>
<reference evidence="2" key="1">
    <citation type="submission" date="2022-11" db="EMBL/GenBank/DDBJ databases">
        <title>Chromosome-level genome of Pogonophryne albipinna.</title>
        <authorList>
            <person name="Jo E."/>
        </authorList>
    </citation>
    <scope>NUCLEOTIDE SEQUENCE</scope>
    <source>
        <strain evidence="2">SGF0006</strain>
        <tissue evidence="2">Muscle</tissue>
    </source>
</reference>
<feature type="region of interest" description="Disordered" evidence="1">
    <location>
        <begin position="1"/>
        <end position="64"/>
    </location>
</feature>
<keyword evidence="3" id="KW-1185">Reference proteome</keyword>
<feature type="compositionally biased region" description="Polar residues" evidence="1">
    <location>
        <begin position="117"/>
        <end position="133"/>
    </location>
</feature>
<protein>
    <submittedName>
        <fullName evidence="2">Uncharacterized protein</fullName>
    </submittedName>
</protein>
<feature type="compositionally biased region" description="Basic residues" evidence="1">
    <location>
        <begin position="1"/>
        <end position="12"/>
    </location>
</feature>
<name>A0AAD6FHJ5_9TELE</name>
<dbReference type="AlphaFoldDB" id="A0AAD6FHJ5"/>
<dbReference type="EMBL" id="JAPTMU010000012">
    <property type="protein sequence ID" value="KAJ4933863.1"/>
    <property type="molecule type" value="Genomic_DNA"/>
</dbReference>
<feature type="region of interest" description="Disordered" evidence="1">
    <location>
        <begin position="111"/>
        <end position="133"/>
    </location>
</feature>
<feature type="compositionally biased region" description="Basic and acidic residues" evidence="1">
    <location>
        <begin position="22"/>
        <end position="36"/>
    </location>
</feature>
<evidence type="ECO:0000313" key="3">
    <source>
        <dbReference type="Proteomes" id="UP001219934"/>
    </source>
</evidence>
<accession>A0AAD6FHJ5</accession>
<dbReference type="Proteomes" id="UP001219934">
    <property type="component" value="Unassembled WGS sequence"/>
</dbReference>
<gene>
    <name evidence="2" type="ORF">JOQ06_006672</name>
</gene>
<comment type="caution">
    <text evidence="2">The sequence shown here is derived from an EMBL/GenBank/DDBJ whole genome shotgun (WGS) entry which is preliminary data.</text>
</comment>
<organism evidence="2 3">
    <name type="scientific">Pogonophryne albipinna</name>
    <dbReference type="NCBI Taxonomy" id="1090488"/>
    <lineage>
        <taxon>Eukaryota</taxon>
        <taxon>Metazoa</taxon>
        <taxon>Chordata</taxon>
        <taxon>Craniata</taxon>
        <taxon>Vertebrata</taxon>
        <taxon>Euteleostomi</taxon>
        <taxon>Actinopterygii</taxon>
        <taxon>Neopterygii</taxon>
        <taxon>Teleostei</taxon>
        <taxon>Neoteleostei</taxon>
        <taxon>Acanthomorphata</taxon>
        <taxon>Eupercaria</taxon>
        <taxon>Perciformes</taxon>
        <taxon>Notothenioidei</taxon>
        <taxon>Pogonophryne</taxon>
    </lineage>
</organism>
<sequence>MAVKPCTRHAPRTRTTPLYRIRGYETKAKAHPERVNKKGCCQDQSEVSSHRGERSRQGCLDEEPERKRIDSRIFSSNCVNPPCCSVSSLGPSSLRECAAALARVSPALSSAGERSAQHQSAASLSNPSFHPAQENSTHALKETLCLSFGSNNCTTDAFPGSQVQQLKCGKAWFANMMQQKRVYPK</sequence>
<evidence type="ECO:0000313" key="2">
    <source>
        <dbReference type="EMBL" id="KAJ4933863.1"/>
    </source>
</evidence>